<dbReference type="InterPro" id="IPR004843">
    <property type="entry name" value="Calcineurin-like_PHP"/>
</dbReference>
<dbReference type="InterPro" id="IPR036116">
    <property type="entry name" value="FN3_sf"/>
</dbReference>
<organism evidence="4 5">
    <name type="scientific">[Clostridium] polysaccharolyticum</name>
    <dbReference type="NCBI Taxonomy" id="29364"/>
    <lineage>
        <taxon>Bacteria</taxon>
        <taxon>Bacillati</taxon>
        <taxon>Bacillota</taxon>
        <taxon>Clostridia</taxon>
        <taxon>Lachnospirales</taxon>
        <taxon>Lachnospiraceae</taxon>
    </lineage>
</organism>
<dbReference type="STRING" id="29364.SAMN04487772_10764"/>
<dbReference type="AlphaFoldDB" id="A0A1I0BE09"/>
<dbReference type="InterPro" id="IPR036907">
    <property type="entry name" value="5'-Nucleotdase_C_sf"/>
</dbReference>
<dbReference type="Gene3D" id="2.60.40.10">
    <property type="entry name" value="Immunoglobulins"/>
    <property type="match status" value="1"/>
</dbReference>
<dbReference type="InterPro" id="IPR006146">
    <property type="entry name" value="5'-Nucleotdase_CS"/>
</dbReference>
<dbReference type="Proteomes" id="UP000199800">
    <property type="component" value="Unassembled WGS sequence"/>
</dbReference>
<evidence type="ECO:0000313" key="4">
    <source>
        <dbReference type="EMBL" id="SET04421.1"/>
    </source>
</evidence>
<reference evidence="4 5" key="1">
    <citation type="submission" date="2016-10" db="EMBL/GenBank/DDBJ databases">
        <authorList>
            <person name="de Groot N.N."/>
        </authorList>
    </citation>
    <scope>NUCLEOTIDE SEQUENCE [LARGE SCALE GENOMIC DNA]</scope>
    <source>
        <strain evidence="4 5">DSM 1801</strain>
    </source>
</reference>
<keyword evidence="2" id="KW-0547">Nucleotide-binding</keyword>
<dbReference type="GO" id="GO:0030288">
    <property type="term" value="C:outer membrane-bounded periplasmic space"/>
    <property type="evidence" value="ECO:0007669"/>
    <property type="project" value="TreeGrafter"/>
</dbReference>
<gene>
    <name evidence="4" type="ORF">SAMN04487772_10764</name>
</gene>
<dbReference type="InterPro" id="IPR003961">
    <property type="entry name" value="FN3_dom"/>
</dbReference>
<feature type="domain" description="Fibronectin type-III" evidence="3">
    <location>
        <begin position="603"/>
        <end position="697"/>
    </location>
</feature>
<dbReference type="SUPFAM" id="SSF49265">
    <property type="entry name" value="Fibronectin type III"/>
    <property type="match status" value="1"/>
</dbReference>
<dbReference type="Pfam" id="PF00149">
    <property type="entry name" value="Metallophos"/>
    <property type="match status" value="1"/>
</dbReference>
<evidence type="ECO:0000313" key="5">
    <source>
        <dbReference type="Proteomes" id="UP000199800"/>
    </source>
</evidence>
<name>A0A1I0BE09_9FIRM</name>
<dbReference type="GO" id="GO:0000166">
    <property type="term" value="F:nucleotide binding"/>
    <property type="evidence" value="ECO:0007669"/>
    <property type="project" value="UniProtKB-KW"/>
</dbReference>
<dbReference type="InterPro" id="IPR008334">
    <property type="entry name" value="5'-Nucleotdase_C"/>
</dbReference>
<keyword evidence="2" id="KW-0378">Hydrolase</keyword>
<feature type="chain" id="PRO_5039744987" evidence="2">
    <location>
        <begin position="21"/>
        <end position="697"/>
    </location>
</feature>
<dbReference type="EMBL" id="FOHN01000007">
    <property type="protein sequence ID" value="SET04421.1"/>
    <property type="molecule type" value="Genomic_DNA"/>
</dbReference>
<dbReference type="InterPro" id="IPR029052">
    <property type="entry name" value="Metallo-depent_PP-like"/>
</dbReference>
<dbReference type="PANTHER" id="PTHR11575:SF6">
    <property type="entry name" value="2',3'-CYCLIC-NUCLEOTIDE 2'-PHOSPHODIESTERASE_3'-NUCLEOTIDASE"/>
    <property type="match status" value="1"/>
</dbReference>
<dbReference type="Gene3D" id="3.90.780.10">
    <property type="entry name" value="5'-Nucleotidase, C-terminal domain"/>
    <property type="match status" value="1"/>
</dbReference>
<accession>A0A1I0BE09</accession>
<sequence length="697" mass="77390">MKNFRTKAIAVILMFAMVFAGTGFQPSKVKAEANDSINLQILATSDLHGRFVPYDYAINTKDTSGSLAQVATAVYNNRNQNTILLDCGDIIQDNSADLFFNESIHPMIAGMNHLQYDAITLGNHEFNYGMDILKKVMKQSKAPVLGGNVYNPDGSGIAQKYTILERSGVKIAVIGMVTPNITRWDAANLKGYKVTDPVEETKKVIEQIKDKADVIVAAVHMGEKSEYGVKNSGTIDLANACPEIDVILASHEHKAVDGVYYNNVLTVENQYGGQTLAKVNLELKKGEDGKYKVTNRTSKLIVTKDYPADSQMELILDKYHQMAKEDANIVIGKLVGGDLVPANEISDICQAQLQETSMINLINKVQRYYTGAEVSGAACFNASANMKEGDIKKCDTALIYKYANTLYKLEMTGAQLKKYMEWCAAFYNTYQDGDLTISFNPDIRLYNNDMFSGVNYTINVAKEPGNRIENLTHENGKPVKDDEKIIVAVNNYRANSHLLTYGSVFKKGESLPKLLESDVHSEIGGVRELIGAYIKDVKKGVIRPELSGNWKITGNNWNEEFHQKAVELAAEGKLTIPRSEDGRDYNIKAVTKADIAPFVTIKKPAKVTKVKAKSKKAKTATISYQGVKYAKNYEIRYTADKKFKKGVKCVKTEKTSYTIKKLKSKTKYYVKVRAVKYDLNDKVLTGSCSSMVSVKVK</sequence>
<dbReference type="PROSITE" id="PS50853">
    <property type="entry name" value="FN3"/>
    <property type="match status" value="1"/>
</dbReference>
<evidence type="ECO:0000259" key="3">
    <source>
        <dbReference type="PROSITE" id="PS50853"/>
    </source>
</evidence>
<dbReference type="InterPro" id="IPR013783">
    <property type="entry name" value="Ig-like_fold"/>
</dbReference>
<dbReference type="CDD" id="cd00063">
    <property type="entry name" value="FN3"/>
    <property type="match status" value="1"/>
</dbReference>
<dbReference type="SUPFAM" id="SSF56300">
    <property type="entry name" value="Metallo-dependent phosphatases"/>
    <property type="match status" value="1"/>
</dbReference>
<dbReference type="Pfam" id="PF02872">
    <property type="entry name" value="5_nucleotid_C"/>
    <property type="match status" value="1"/>
</dbReference>
<dbReference type="Pfam" id="PF00041">
    <property type="entry name" value="fn3"/>
    <property type="match status" value="1"/>
</dbReference>
<dbReference type="GO" id="GO:0046872">
    <property type="term" value="F:metal ion binding"/>
    <property type="evidence" value="ECO:0007669"/>
    <property type="project" value="InterPro"/>
</dbReference>
<dbReference type="Gene3D" id="3.60.21.10">
    <property type="match status" value="1"/>
</dbReference>
<dbReference type="PRINTS" id="PR01607">
    <property type="entry name" value="APYRASEFAMLY"/>
</dbReference>
<dbReference type="PROSITE" id="PS00785">
    <property type="entry name" value="5_NUCLEOTIDASE_1"/>
    <property type="match status" value="1"/>
</dbReference>
<dbReference type="GO" id="GO:0016788">
    <property type="term" value="F:hydrolase activity, acting on ester bonds"/>
    <property type="evidence" value="ECO:0007669"/>
    <property type="project" value="InterPro"/>
</dbReference>
<keyword evidence="5" id="KW-1185">Reference proteome</keyword>
<feature type="signal peptide" evidence="2">
    <location>
        <begin position="1"/>
        <end position="20"/>
    </location>
</feature>
<dbReference type="GO" id="GO:0009166">
    <property type="term" value="P:nucleotide catabolic process"/>
    <property type="evidence" value="ECO:0007669"/>
    <property type="project" value="InterPro"/>
</dbReference>
<protein>
    <submittedName>
        <fullName evidence="4">2',3'-cyclic-nucleotide 2'-phosphodiesterase / 3'-nucleotidase</fullName>
    </submittedName>
</protein>
<dbReference type="PANTHER" id="PTHR11575">
    <property type="entry name" value="5'-NUCLEOTIDASE-RELATED"/>
    <property type="match status" value="1"/>
</dbReference>
<proteinExistence type="inferred from homology"/>
<evidence type="ECO:0000256" key="2">
    <source>
        <dbReference type="RuleBase" id="RU362119"/>
    </source>
</evidence>
<dbReference type="RefSeq" id="WP_242939683.1">
    <property type="nucleotide sequence ID" value="NZ_FOHN01000007.1"/>
</dbReference>
<dbReference type="PROSITE" id="PS00786">
    <property type="entry name" value="5_NUCLEOTIDASE_2"/>
    <property type="match status" value="1"/>
</dbReference>
<dbReference type="InterPro" id="IPR006179">
    <property type="entry name" value="5_nucleotidase/apyrase"/>
</dbReference>
<dbReference type="SUPFAM" id="SSF55816">
    <property type="entry name" value="5'-nucleotidase (syn. UDP-sugar hydrolase), C-terminal domain"/>
    <property type="match status" value="1"/>
</dbReference>
<keyword evidence="1 2" id="KW-0732">Signal</keyword>
<comment type="similarity">
    <text evidence="2">Belongs to the 5'-nucleotidase family.</text>
</comment>
<evidence type="ECO:0000256" key="1">
    <source>
        <dbReference type="ARBA" id="ARBA00022729"/>
    </source>
</evidence>